<gene>
    <name evidence="3" type="ORF">VitviT2T_023427</name>
</gene>
<dbReference type="PANTHER" id="PTHR32166">
    <property type="entry name" value="OSJNBA0013A04.12 PROTEIN"/>
    <property type="match status" value="1"/>
</dbReference>
<feature type="domain" description="DUF659" evidence="2">
    <location>
        <begin position="84"/>
        <end position="234"/>
    </location>
</feature>
<organism evidence="3 4">
    <name type="scientific">Vitis vinifera</name>
    <name type="common">Grape</name>
    <dbReference type="NCBI Taxonomy" id="29760"/>
    <lineage>
        <taxon>Eukaryota</taxon>
        <taxon>Viridiplantae</taxon>
        <taxon>Streptophyta</taxon>
        <taxon>Embryophyta</taxon>
        <taxon>Tracheophyta</taxon>
        <taxon>Spermatophyta</taxon>
        <taxon>Magnoliopsida</taxon>
        <taxon>eudicotyledons</taxon>
        <taxon>Gunneridae</taxon>
        <taxon>Pentapetalae</taxon>
        <taxon>rosids</taxon>
        <taxon>Vitales</taxon>
        <taxon>Vitaceae</taxon>
        <taxon>Viteae</taxon>
        <taxon>Vitis</taxon>
    </lineage>
</organism>
<dbReference type="PANTHER" id="PTHR32166:SF122">
    <property type="entry name" value="OS09G0499600 PROTEIN"/>
    <property type="match status" value="1"/>
</dbReference>
<name>A0ABY9DER3_VITVI</name>
<dbReference type="InterPro" id="IPR012337">
    <property type="entry name" value="RNaseH-like_sf"/>
</dbReference>
<evidence type="ECO:0000259" key="2">
    <source>
        <dbReference type="Pfam" id="PF04937"/>
    </source>
</evidence>
<evidence type="ECO:0000313" key="4">
    <source>
        <dbReference type="Proteomes" id="UP001227230"/>
    </source>
</evidence>
<dbReference type="SUPFAM" id="SSF53098">
    <property type="entry name" value="Ribonuclease H-like"/>
    <property type="match status" value="1"/>
</dbReference>
<feature type="compositionally biased region" description="Basic residues" evidence="1">
    <location>
        <begin position="1"/>
        <end position="12"/>
    </location>
</feature>
<evidence type="ECO:0000256" key="1">
    <source>
        <dbReference type="SAM" id="MobiDB-lite"/>
    </source>
</evidence>
<protein>
    <recommendedName>
        <fullName evidence="2">DUF659 domain-containing protein</fullName>
    </recommendedName>
</protein>
<keyword evidence="4" id="KW-1185">Reference proteome</keyword>
<reference evidence="3 4" key="1">
    <citation type="journal article" date="2023" name="Hortic Res">
        <title>The complete reference genome for grapevine (Vitis vinifera L.) genetics and breeding.</title>
        <authorList>
            <person name="Shi X."/>
            <person name="Cao S."/>
            <person name="Wang X."/>
            <person name="Huang S."/>
            <person name="Wang Y."/>
            <person name="Liu Z."/>
            <person name="Liu W."/>
            <person name="Leng X."/>
            <person name="Peng Y."/>
            <person name="Wang N."/>
            <person name="Wang Y."/>
            <person name="Ma Z."/>
            <person name="Xu X."/>
            <person name="Zhang F."/>
            <person name="Xue H."/>
            <person name="Zhong H."/>
            <person name="Wang Y."/>
            <person name="Zhang K."/>
            <person name="Velt A."/>
            <person name="Avia K."/>
            <person name="Holtgrawe D."/>
            <person name="Grimplet J."/>
            <person name="Matus J.T."/>
            <person name="Ware D."/>
            <person name="Wu X."/>
            <person name="Wang H."/>
            <person name="Liu C."/>
            <person name="Fang Y."/>
            <person name="Rustenholz C."/>
            <person name="Cheng Z."/>
            <person name="Xiao H."/>
            <person name="Zhou Y."/>
        </authorList>
    </citation>
    <scope>NUCLEOTIDE SEQUENCE [LARGE SCALE GENOMIC DNA]</scope>
    <source>
        <strain evidence="4">cv. Pinot noir / PN40024</strain>
        <tissue evidence="3">Leaf</tissue>
    </source>
</reference>
<feature type="region of interest" description="Disordered" evidence="1">
    <location>
        <begin position="1"/>
        <end position="21"/>
    </location>
</feature>
<evidence type="ECO:0000313" key="3">
    <source>
        <dbReference type="EMBL" id="WKA05462.1"/>
    </source>
</evidence>
<proteinExistence type="predicted"/>
<accession>A0ABY9DER3</accession>
<sequence>MRKSQSMRHSHHSPPIAPSLYKSSAAKQKNIKDIFKGGAIKETMGRLISKFFIYESVAPAKAKSHHFKNMIIGAQQAGMGIEPPSPYEIKNKYLEMEYKEMEAYVNQQREKWKTYGCTIMSDGWTGPTKLSIINFMVYSKGTTVFLKSVDASNYIKDHKYIYELLKTIIKDVGKENVVQIVIDNGSAFMKAGKQLMKKYNLYWTPCAAHCIDLIFEDIGKRPNVIEVINNARKITNFIYNHGWLLAQMRKYCGGDIVRPRATSCVWITGIMRLMMDDLMLPDFSDLSHIRCHTGAHSVSSEIYRSSRSCMLVPTREMYAEMIGWFAIL</sequence>
<dbReference type="Proteomes" id="UP001227230">
    <property type="component" value="Chromosome 15"/>
</dbReference>
<dbReference type="Pfam" id="PF04937">
    <property type="entry name" value="DUF659"/>
    <property type="match status" value="1"/>
</dbReference>
<dbReference type="EMBL" id="CP126662">
    <property type="protein sequence ID" value="WKA05462.1"/>
    <property type="molecule type" value="Genomic_DNA"/>
</dbReference>
<dbReference type="InterPro" id="IPR007021">
    <property type="entry name" value="DUF659"/>
</dbReference>